<feature type="non-terminal residue" evidence="7">
    <location>
        <position position="1"/>
    </location>
</feature>
<evidence type="ECO:0000256" key="5">
    <source>
        <dbReference type="ARBA" id="ARBA00023014"/>
    </source>
</evidence>
<gene>
    <name evidence="7" type="ORF">S12H4_33211</name>
</gene>
<evidence type="ECO:0000259" key="6">
    <source>
        <dbReference type="Pfam" id="PF02754"/>
    </source>
</evidence>
<name>X1SUN5_9ZZZZ</name>
<organism evidence="7">
    <name type="scientific">marine sediment metagenome</name>
    <dbReference type="NCBI Taxonomy" id="412755"/>
    <lineage>
        <taxon>unclassified sequences</taxon>
        <taxon>metagenomes</taxon>
        <taxon>ecological metagenomes</taxon>
    </lineage>
</organism>
<reference evidence="7" key="1">
    <citation type="journal article" date="2014" name="Front. Microbiol.">
        <title>High frequency of phylogenetically diverse reductive dehalogenase-homologous genes in deep subseafloor sedimentary metagenomes.</title>
        <authorList>
            <person name="Kawai M."/>
            <person name="Futagami T."/>
            <person name="Toyoda A."/>
            <person name="Takaki Y."/>
            <person name="Nishi S."/>
            <person name="Hori S."/>
            <person name="Arai W."/>
            <person name="Tsubouchi T."/>
            <person name="Morono Y."/>
            <person name="Uchiyama I."/>
            <person name="Ito T."/>
            <person name="Fujiyama A."/>
            <person name="Inagaki F."/>
            <person name="Takami H."/>
        </authorList>
    </citation>
    <scope>NUCLEOTIDE SEQUENCE</scope>
    <source>
        <strain evidence="7">Expedition CK06-06</strain>
    </source>
</reference>
<comment type="caution">
    <text evidence="7">The sequence shown here is derived from an EMBL/GenBank/DDBJ whole genome shotgun (WGS) entry which is preliminary data.</text>
</comment>
<evidence type="ECO:0000313" key="7">
    <source>
        <dbReference type="EMBL" id="GAI96668.1"/>
    </source>
</evidence>
<proteinExistence type="predicted"/>
<dbReference type="PANTHER" id="PTHR43255">
    <property type="entry name" value="IRON-SULFUR-BINDING OXIDOREDUCTASE FADF-RELATED-RELATED"/>
    <property type="match status" value="1"/>
</dbReference>
<evidence type="ECO:0000256" key="1">
    <source>
        <dbReference type="ARBA" id="ARBA00022485"/>
    </source>
</evidence>
<feature type="domain" description="Cysteine-rich" evidence="6">
    <location>
        <begin position="1"/>
        <end position="90"/>
    </location>
</feature>
<dbReference type="Pfam" id="PF02754">
    <property type="entry name" value="CCG"/>
    <property type="match status" value="1"/>
</dbReference>
<dbReference type="InterPro" id="IPR004017">
    <property type="entry name" value="Cys_rich_dom"/>
</dbReference>
<dbReference type="AlphaFoldDB" id="X1SUN5"/>
<dbReference type="InterPro" id="IPR051460">
    <property type="entry name" value="HdrC_iron-sulfur_subunit"/>
</dbReference>
<dbReference type="GO" id="GO:0046872">
    <property type="term" value="F:metal ion binding"/>
    <property type="evidence" value="ECO:0007669"/>
    <property type="project" value="UniProtKB-KW"/>
</dbReference>
<dbReference type="PANTHER" id="PTHR43255:SF1">
    <property type="entry name" value="IRON-SULFUR-BINDING OXIDOREDUCTASE FADF-RELATED"/>
    <property type="match status" value="1"/>
</dbReference>
<keyword evidence="3" id="KW-0560">Oxidoreductase</keyword>
<keyword evidence="2" id="KW-0479">Metal-binding</keyword>
<evidence type="ECO:0000256" key="2">
    <source>
        <dbReference type="ARBA" id="ARBA00022723"/>
    </source>
</evidence>
<accession>X1SUN5</accession>
<dbReference type="EMBL" id="BARW01019557">
    <property type="protein sequence ID" value="GAI96668.1"/>
    <property type="molecule type" value="Genomic_DNA"/>
</dbReference>
<sequence length="119" mass="13468">YQDPCRLGRHLGIYDEPRRVLQEGTSQPAEGERHFHDMKETGKRSLCCGVSAWMNCDLTSKTMQVERLRQARETGAEVLAVACPKCQIHLTCAMKDKAVSEKYGIRIRDISAITLERMG</sequence>
<evidence type="ECO:0000256" key="3">
    <source>
        <dbReference type="ARBA" id="ARBA00023002"/>
    </source>
</evidence>
<keyword evidence="5" id="KW-0411">Iron-sulfur</keyword>
<evidence type="ECO:0000256" key="4">
    <source>
        <dbReference type="ARBA" id="ARBA00023004"/>
    </source>
</evidence>
<protein>
    <recommendedName>
        <fullName evidence="6">Cysteine-rich domain-containing protein</fullName>
    </recommendedName>
</protein>
<dbReference type="GO" id="GO:0051539">
    <property type="term" value="F:4 iron, 4 sulfur cluster binding"/>
    <property type="evidence" value="ECO:0007669"/>
    <property type="project" value="UniProtKB-KW"/>
</dbReference>
<keyword evidence="1" id="KW-0004">4Fe-4S</keyword>
<dbReference type="GO" id="GO:0005886">
    <property type="term" value="C:plasma membrane"/>
    <property type="evidence" value="ECO:0007669"/>
    <property type="project" value="TreeGrafter"/>
</dbReference>
<keyword evidence="4" id="KW-0408">Iron</keyword>
<dbReference type="GO" id="GO:0016491">
    <property type="term" value="F:oxidoreductase activity"/>
    <property type="evidence" value="ECO:0007669"/>
    <property type="project" value="UniProtKB-KW"/>
</dbReference>